<evidence type="ECO:0000313" key="3">
    <source>
        <dbReference type="Proteomes" id="UP000054498"/>
    </source>
</evidence>
<protein>
    <submittedName>
        <fullName evidence="2">Uncharacterized protein</fullName>
    </submittedName>
</protein>
<dbReference type="GeneID" id="25732031"/>
<reference evidence="2 3" key="1">
    <citation type="journal article" date="2013" name="BMC Genomics">
        <title>Reconstruction of the lipid metabolism for the microalga Monoraphidium neglectum from its genome sequence reveals characteristics suitable for biofuel production.</title>
        <authorList>
            <person name="Bogen C."/>
            <person name="Al-Dilaimi A."/>
            <person name="Albersmeier A."/>
            <person name="Wichmann J."/>
            <person name="Grundmann M."/>
            <person name="Rupp O."/>
            <person name="Lauersen K.J."/>
            <person name="Blifernez-Klassen O."/>
            <person name="Kalinowski J."/>
            <person name="Goesmann A."/>
            <person name="Mussgnug J.H."/>
            <person name="Kruse O."/>
        </authorList>
    </citation>
    <scope>NUCLEOTIDE SEQUENCE [LARGE SCALE GENOMIC DNA]</scope>
    <source>
        <strain evidence="2 3">SAG 48.87</strain>
    </source>
</reference>
<feature type="compositionally biased region" description="Basic and acidic residues" evidence="1">
    <location>
        <begin position="220"/>
        <end position="229"/>
    </location>
</feature>
<accession>A0A0D2J085</accession>
<gene>
    <name evidence="2" type="ORF">MNEG_14466</name>
</gene>
<feature type="region of interest" description="Disordered" evidence="1">
    <location>
        <begin position="88"/>
        <end position="125"/>
    </location>
</feature>
<dbReference type="RefSeq" id="XP_013892517.1">
    <property type="nucleotide sequence ID" value="XM_014037063.1"/>
</dbReference>
<dbReference type="STRING" id="145388.A0A0D2J085"/>
<feature type="compositionally biased region" description="Gly residues" evidence="1">
    <location>
        <begin position="193"/>
        <end position="208"/>
    </location>
</feature>
<feature type="compositionally biased region" description="Low complexity" evidence="1">
    <location>
        <begin position="209"/>
        <end position="219"/>
    </location>
</feature>
<feature type="compositionally biased region" description="Low complexity" evidence="1">
    <location>
        <begin position="236"/>
        <end position="245"/>
    </location>
</feature>
<feature type="compositionally biased region" description="Basic and acidic residues" evidence="1">
    <location>
        <begin position="25"/>
        <end position="37"/>
    </location>
</feature>
<feature type="region of interest" description="Disordered" evidence="1">
    <location>
        <begin position="1"/>
        <end position="62"/>
    </location>
</feature>
<feature type="compositionally biased region" description="Low complexity" evidence="1">
    <location>
        <begin position="105"/>
        <end position="124"/>
    </location>
</feature>
<dbReference type="Proteomes" id="UP000054498">
    <property type="component" value="Unassembled WGS sequence"/>
</dbReference>
<feature type="region of interest" description="Disordered" evidence="1">
    <location>
        <begin position="191"/>
        <end position="322"/>
    </location>
</feature>
<organism evidence="2 3">
    <name type="scientific">Monoraphidium neglectum</name>
    <dbReference type="NCBI Taxonomy" id="145388"/>
    <lineage>
        <taxon>Eukaryota</taxon>
        <taxon>Viridiplantae</taxon>
        <taxon>Chlorophyta</taxon>
        <taxon>core chlorophytes</taxon>
        <taxon>Chlorophyceae</taxon>
        <taxon>CS clade</taxon>
        <taxon>Sphaeropleales</taxon>
        <taxon>Selenastraceae</taxon>
        <taxon>Monoraphidium</taxon>
    </lineage>
</organism>
<sequence length="434" mass="46452">MRTQQQPAVSQHQPEQPKQHRPQRLKHEPNSKREQLQHEQPQNEQQQERQRQHPAGVSDEAAASTGVPALLLGDCFVTVNPAMGLLNMANESRAPRDRTRRRRAYQQQQQQQPQEGEAEAGGPQWDIDPAVQARLLLATPSQDGRRLFFVSRDAAEHMRRAVVLRRYNELLEARRQRERGAAAEEARLRALGGKQGGPNDGGGGGGAGAALPAHQAPAHAMRETWRRTEASGGWRWPWQPAAQAAHGSQEQGRAGQKPGAGSDTSGSSGVYDPLARFLADSEGSKPAAAPGQQQQQPAMPKSSSIASDGPNEGVGAGGGPAVHSWRQLLDSVTTNLQQLEEESIMQEGAAIAAALGRNRLPSALPGHRARGPAGPGAAQEEQQQHRAAAAAAAMRSYVARVPLDAALHAVCRDGGRNDLVVFEGDLCIRVASGG</sequence>
<feature type="compositionally biased region" description="Low complexity" evidence="1">
    <location>
        <begin position="284"/>
        <end position="311"/>
    </location>
</feature>
<name>A0A0D2J085_9CHLO</name>
<evidence type="ECO:0000313" key="2">
    <source>
        <dbReference type="EMBL" id="KIY93497.1"/>
    </source>
</evidence>
<dbReference type="KEGG" id="mng:MNEG_14466"/>
<dbReference type="EMBL" id="KK104727">
    <property type="protein sequence ID" value="KIY93497.1"/>
    <property type="molecule type" value="Genomic_DNA"/>
</dbReference>
<dbReference type="AlphaFoldDB" id="A0A0D2J085"/>
<proteinExistence type="predicted"/>
<keyword evidence="3" id="KW-1185">Reference proteome</keyword>
<dbReference type="OrthoDB" id="10685359at2759"/>
<feature type="compositionally biased region" description="Polar residues" evidence="1">
    <location>
        <begin position="1"/>
        <end position="16"/>
    </location>
</feature>
<evidence type="ECO:0000256" key="1">
    <source>
        <dbReference type="SAM" id="MobiDB-lite"/>
    </source>
</evidence>